<name>A0ACB0DV47_RANTA</name>
<dbReference type="Proteomes" id="UP001162501">
    <property type="component" value="Chromosome 10"/>
</dbReference>
<evidence type="ECO:0000313" key="1">
    <source>
        <dbReference type="EMBL" id="CAI9692159.1"/>
    </source>
</evidence>
<accession>A0ACB0DV47</accession>
<reference evidence="1" key="1">
    <citation type="submission" date="2023-05" db="EMBL/GenBank/DDBJ databases">
        <authorList>
            <consortium name="ELIXIR-Norway"/>
        </authorList>
    </citation>
    <scope>NUCLEOTIDE SEQUENCE</scope>
</reference>
<evidence type="ECO:0000313" key="2">
    <source>
        <dbReference type="Proteomes" id="UP001162501"/>
    </source>
</evidence>
<protein>
    <submittedName>
        <fullName evidence="1">Uncharacterized protein</fullName>
    </submittedName>
</protein>
<dbReference type="EMBL" id="OX596094">
    <property type="protein sequence ID" value="CAI9692159.1"/>
    <property type="molecule type" value="Genomic_DNA"/>
</dbReference>
<sequence length="280" mass="29203">MASAAVTHTRQADVKQENSLSLVQEAGAAGDGRVGTHRAVRPSSWAEVPKASLGRRSGWVRGRAGPGVGTPGGREKAAERGSEREAEGAQAVLGADCEPRGWRSALGRSAGHPLAQGVESNRLRSWEPYRWAGKTHSPGREGLADARDRNERSDRLPGGRRPDFGGGSGTDPSSLGPSHRDPGAHVARLGPWHALPGNLGFGVSTHRPGEGGTKAPSTSTDVRANTCGSAASAHARLLARVREPLALRVDLPARHFIVSLVLGAPVPGKALGAPLAIFYR</sequence>
<gene>
    <name evidence="1" type="ORF">MRATA1EN3_LOCUS3372</name>
</gene>
<organism evidence="1 2">
    <name type="scientific">Rangifer tarandus platyrhynchus</name>
    <name type="common">Svalbard reindeer</name>
    <dbReference type="NCBI Taxonomy" id="3082113"/>
    <lineage>
        <taxon>Eukaryota</taxon>
        <taxon>Metazoa</taxon>
        <taxon>Chordata</taxon>
        <taxon>Craniata</taxon>
        <taxon>Vertebrata</taxon>
        <taxon>Euteleostomi</taxon>
        <taxon>Mammalia</taxon>
        <taxon>Eutheria</taxon>
        <taxon>Laurasiatheria</taxon>
        <taxon>Artiodactyla</taxon>
        <taxon>Ruminantia</taxon>
        <taxon>Pecora</taxon>
        <taxon>Cervidae</taxon>
        <taxon>Odocoileinae</taxon>
        <taxon>Rangifer</taxon>
    </lineage>
</organism>
<proteinExistence type="predicted"/>